<name>A0A4V6RQT3_9EURO</name>
<dbReference type="VEuPathDB" id="FungiDB:EYZ11_006696"/>
<evidence type="ECO:0000313" key="1">
    <source>
        <dbReference type="EMBL" id="THC93844.1"/>
    </source>
</evidence>
<reference evidence="1 2" key="1">
    <citation type="submission" date="2019-03" db="EMBL/GenBank/DDBJ databases">
        <title>The genome sequence of a newly discovered highly antifungal drug resistant Aspergillus species, Aspergillus tanneri NIH 1004.</title>
        <authorList>
            <person name="Mounaud S."/>
            <person name="Singh I."/>
            <person name="Joardar V."/>
            <person name="Pakala S."/>
            <person name="Pakala S."/>
            <person name="Venepally P."/>
            <person name="Hoover J."/>
            <person name="Nierman W."/>
            <person name="Chung J."/>
            <person name="Losada L."/>
        </authorList>
    </citation>
    <scope>NUCLEOTIDE SEQUENCE [LARGE SCALE GENOMIC DNA]</scope>
    <source>
        <strain evidence="1 2">NIH1004</strain>
    </source>
</reference>
<sequence>MVAPIKRWHKLSTKYRTIVQFNILYGRSNHTIHVVDATQRTAVPEKFPFPSEEKVPYAVSLIYKGD</sequence>
<accession>A0A4V6RQT3</accession>
<gene>
    <name evidence="1" type="ORF">EYZ11_006696</name>
</gene>
<dbReference type="Proteomes" id="UP000308092">
    <property type="component" value="Unassembled WGS sequence"/>
</dbReference>
<proteinExistence type="predicted"/>
<protein>
    <submittedName>
        <fullName evidence="1">Uncharacterized protein</fullName>
    </submittedName>
</protein>
<evidence type="ECO:0000313" key="2">
    <source>
        <dbReference type="Proteomes" id="UP000308092"/>
    </source>
</evidence>
<dbReference type="AlphaFoldDB" id="A0A4V6RQT3"/>
<comment type="caution">
    <text evidence="1">The sequence shown here is derived from an EMBL/GenBank/DDBJ whole genome shotgun (WGS) entry which is preliminary data.</text>
</comment>
<dbReference type="EMBL" id="SOSA01000241">
    <property type="protein sequence ID" value="THC93844.1"/>
    <property type="molecule type" value="Genomic_DNA"/>
</dbReference>
<keyword evidence="2" id="KW-1185">Reference proteome</keyword>
<organism evidence="1 2">
    <name type="scientific">Aspergillus tanneri</name>
    <dbReference type="NCBI Taxonomy" id="1220188"/>
    <lineage>
        <taxon>Eukaryota</taxon>
        <taxon>Fungi</taxon>
        <taxon>Dikarya</taxon>
        <taxon>Ascomycota</taxon>
        <taxon>Pezizomycotina</taxon>
        <taxon>Eurotiomycetes</taxon>
        <taxon>Eurotiomycetidae</taxon>
        <taxon>Eurotiales</taxon>
        <taxon>Aspergillaceae</taxon>
        <taxon>Aspergillus</taxon>
        <taxon>Aspergillus subgen. Circumdati</taxon>
    </lineage>
</organism>